<reference evidence="1" key="2">
    <citation type="journal article" date="2017" name="Nat. Commun.">
        <title>Single-virus genomics reveals hidden cosmopolitan and abundant viruses.</title>
        <authorList>
            <person name="Martinez-Hernandez F."/>
            <person name="Fornas O."/>
            <person name="Lluesma Gomez M."/>
            <person name="Bolduc B."/>
            <person name="de la Cruz Pena M.J."/>
            <person name="Martinez J.M."/>
            <person name="Anton J."/>
            <person name="Gasol J.M."/>
            <person name="Rosselli R."/>
            <person name="Rodriguez-Valera F."/>
            <person name="Sullivan M.B."/>
            <person name="Acinas S.G."/>
            <person name="Martinez-Garcia M."/>
        </authorList>
    </citation>
    <scope>NUCLEOTIDE SEQUENCE</scope>
</reference>
<accession>A0A218MND1</accession>
<protein>
    <submittedName>
        <fullName evidence="1">Uncharacterized protein</fullName>
    </submittedName>
</protein>
<evidence type="ECO:0000313" key="1">
    <source>
        <dbReference type="EMBL" id="ASF00778.1"/>
    </source>
</evidence>
<reference evidence="1" key="1">
    <citation type="submission" date="2016-10" db="EMBL/GenBank/DDBJ databases">
        <authorList>
            <person name="Varghese N."/>
        </authorList>
    </citation>
    <scope>NUCLEOTIDE SEQUENCE</scope>
</reference>
<dbReference type="EMBL" id="KY052855">
    <property type="protein sequence ID" value="ASF00778.1"/>
    <property type="molecule type" value="Genomic_DNA"/>
</dbReference>
<sequence>MNVSVKTENEKRYYFNAKRLSVQDGNKIIFTGKHWNNAVEIPLNGDHVEIEIKIKDKKVED</sequence>
<name>A0A218MND1_9VIRU</name>
<organism evidence="1">
    <name type="scientific">uncultured virus</name>
    <dbReference type="NCBI Taxonomy" id="340016"/>
    <lineage>
        <taxon>Viruses</taxon>
        <taxon>environmental samples</taxon>
    </lineage>
</organism>
<proteinExistence type="predicted"/>